<comment type="caution">
    <text evidence="1">The sequence shown here is derived from an EMBL/GenBank/DDBJ whole genome shotgun (WGS) entry which is preliminary data.</text>
</comment>
<evidence type="ECO:0000313" key="1">
    <source>
        <dbReference type="EMBL" id="MPN00452.1"/>
    </source>
</evidence>
<gene>
    <name evidence="1" type="ORF">SDC9_147647</name>
</gene>
<proteinExistence type="predicted"/>
<protein>
    <submittedName>
        <fullName evidence="1">Uncharacterized protein</fullName>
    </submittedName>
</protein>
<accession>A0A645EGP5</accession>
<sequence>MTVLCEVCGICPEDERKFWGETQSLVDSLKQGFGCFASNEVEYEFNQAYNADDIYLSLTYLKGNPNCTRKAYFELHANDYIEQCFQTIDSSNPRGNHRVKNSAGWMGMA</sequence>
<name>A0A645EGP5_9ZZZZ</name>
<organism evidence="1">
    <name type="scientific">bioreactor metagenome</name>
    <dbReference type="NCBI Taxonomy" id="1076179"/>
    <lineage>
        <taxon>unclassified sequences</taxon>
        <taxon>metagenomes</taxon>
        <taxon>ecological metagenomes</taxon>
    </lineage>
</organism>
<dbReference type="AlphaFoldDB" id="A0A645EGP5"/>
<dbReference type="EMBL" id="VSSQ01046480">
    <property type="protein sequence ID" value="MPN00452.1"/>
    <property type="molecule type" value="Genomic_DNA"/>
</dbReference>
<reference evidence="1" key="1">
    <citation type="submission" date="2019-08" db="EMBL/GenBank/DDBJ databases">
        <authorList>
            <person name="Kucharzyk K."/>
            <person name="Murdoch R.W."/>
            <person name="Higgins S."/>
            <person name="Loffler F."/>
        </authorList>
    </citation>
    <scope>NUCLEOTIDE SEQUENCE</scope>
</reference>